<keyword evidence="1" id="KW-0812">Transmembrane</keyword>
<evidence type="ECO:0000256" key="1">
    <source>
        <dbReference type="SAM" id="Phobius"/>
    </source>
</evidence>
<name>A0A2P2L837_RHIMU</name>
<keyword evidence="1" id="KW-0472">Membrane</keyword>
<dbReference type="InterPro" id="IPR022227">
    <property type="entry name" value="DUF3754"/>
</dbReference>
<protein>
    <submittedName>
        <fullName evidence="2">Uncharacterized protein MANES_11G076000</fullName>
    </submittedName>
</protein>
<evidence type="ECO:0000313" key="2">
    <source>
        <dbReference type="EMBL" id="MBX14127.1"/>
    </source>
</evidence>
<sequence>MDWVKFLGSAVVGLVAVISSLEMPKADLWVIFAVLSTVVGYCAKTYFTFQQNMAAYQNLITQSMYDKQLDSGKGTLLHLCDDVIQQEVKEVIISFFILMEQGKATMEDLDLRCEELIKEEFDESCNFEVDDAVQKLERLGIVTRDTVGRYFCVGLKRANEIIGTTTEELVLRARQGISSI</sequence>
<accession>A0A2P2L837</accession>
<dbReference type="PANTHER" id="PTHR33645:SF11">
    <property type="entry name" value="AMINOPEPTIDASE (DUF3754)"/>
    <property type="match status" value="1"/>
</dbReference>
<feature type="transmembrane region" description="Helical" evidence="1">
    <location>
        <begin position="30"/>
        <end position="49"/>
    </location>
</feature>
<dbReference type="EMBL" id="GGEC01033643">
    <property type="protein sequence ID" value="MBX14127.1"/>
    <property type="molecule type" value="Transcribed_RNA"/>
</dbReference>
<keyword evidence="1" id="KW-1133">Transmembrane helix</keyword>
<dbReference type="Pfam" id="PF12576">
    <property type="entry name" value="DUF3754"/>
    <property type="match status" value="1"/>
</dbReference>
<dbReference type="PANTHER" id="PTHR33645">
    <property type="entry name" value="AMINOPEPTIDASE (DUF3754)"/>
    <property type="match status" value="1"/>
</dbReference>
<proteinExistence type="predicted"/>
<dbReference type="AlphaFoldDB" id="A0A2P2L837"/>
<organism evidence="2">
    <name type="scientific">Rhizophora mucronata</name>
    <name type="common">Asiatic mangrove</name>
    <dbReference type="NCBI Taxonomy" id="61149"/>
    <lineage>
        <taxon>Eukaryota</taxon>
        <taxon>Viridiplantae</taxon>
        <taxon>Streptophyta</taxon>
        <taxon>Embryophyta</taxon>
        <taxon>Tracheophyta</taxon>
        <taxon>Spermatophyta</taxon>
        <taxon>Magnoliopsida</taxon>
        <taxon>eudicotyledons</taxon>
        <taxon>Gunneridae</taxon>
        <taxon>Pentapetalae</taxon>
        <taxon>rosids</taxon>
        <taxon>fabids</taxon>
        <taxon>Malpighiales</taxon>
        <taxon>Rhizophoraceae</taxon>
        <taxon>Rhizophora</taxon>
    </lineage>
</organism>
<reference evidence="2" key="1">
    <citation type="submission" date="2018-02" db="EMBL/GenBank/DDBJ databases">
        <title>Rhizophora mucronata_Transcriptome.</title>
        <authorList>
            <person name="Meera S.P."/>
            <person name="Sreeshan A."/>
            <person name="Augustine A."/>
        </authorList>
    </citation>
    <scope>NUCLEOTIDE SEQUENCE</scope>
    <source>
        <tissue evidence="2">Leaf</tissue>
    </source>
</reference>